<comment type="caution">
    <text evidence="2">The sequence shown here is derived from an EMBL/GenBank/DDBJ whole genome shotgun (WGS) entry which is preliminary data.</text>
</comment>
<dbReference type="EMBL" id="MVFC01000012">
    <property type="protein sequence ID" value="OON78349.1"/>
    <property type="molecule type" value="Genomic_DNA"/>
</dbReference>
<evidence type="ECO:0008006" key="4">
    <source>
        <dbReference type="Google" id="ProtNLM"/>
    </source>
</evidence>
<dbReference type="Proteomes" id="UP000190539">
    <property type="component" value="Unassembled WGS sequence"/>
</dbReference>
<gene>
    <name evidence="2" type="ORF">B1H18_16255</name>
</gene>
<accession>A0A1V4A799</accession>
<keyword evidence="3" id="KW-1185">Reference proteome</keyword>
<sequence>MMKTRTLLTSAALTLGALALAAVPAAADPAPSAPATTDQVAELDQAMDALSPLFGLLGSLLGGAPAA</sequence>
<dbReference type="AlphaFoldDB" id="A0A1V4A799"/>
<reference evidence="2 3" key="1">
    <citation type="submission" date="2017-02" db="EMBL/GenBank/DDBJ databases">
        <title>Draft Genome Sequence of Streptomyces tsukubaensis F601, a Producer of the immunosuppressant tacrolimus FK506.</title>
        <authorList>
            <person name="Zong G."/>
            <person name="Zhong C."/>
            <person name="Fu J."/>
            <person name="Qin R."/>
            <person name="Cao G."/>
        </authorList>
    </citation>
    <scope>NUCLEOTIDE SEQUENCE [LARGE SCALE GENOMIC DNA]</scope>
    <source>
        <strain evidence="2 3">F601</strain>
    </source>
</reference>
<feature type="chain" id="PRO_5039428728" description="Secreted protein" evidence="1">
    <location>
        <begin position="22"/>
        <end position="67"/>
    </location>
</feature>
<evidence type="ECO:0000313" key="3">
    <source>
        <dbReference type="Proteomes" id="UP000190539"/>
    </source>
</evidence>
<keyword evidence="1" id="KW-0732">Signal</keyword>
<evidence type="ECO:0000256" key="1">
    <source>
        <dbReference type="SAM" id="SignalP"/>
    </source>
</evidence>
<proteinExistence type="predicted"/>
<organism evidence="2 3">
    <name type="scientific">Streptomyces tsukubensis</name>
    <dbReference type="NCBI Taxonomy" id="83656"/>
    <lineage>
        <taxon>Bacteria</taxon>
        <taxon>Bacillati</taxon>
        <taxon>Actinomycetota</taxon>
        <taxon>Actinomycetes</taxon>
        <taxon>Kitasatosporales</taxon>
        <taxon>Streptomycetaceae</taxon>
        <taxon>Streptomyces</taxon>
    </lineage>
</organism>
<evidence type="ECO:0000313" key="2">
    <source>
        <dbReference type="EMBL" id="OON78349.1"/>
    </source>
</evidence>
<feature type="signal peptide" evidence="1">
    <location>
        <begin position="1"/>
        <end position="21"/>
    </location>
</feature>
<name>A0A1V4A799_9ACTN</name>
<protein>
    <recommendedName>
        <fullName evidence="4">Secreted protein</fullName>
    </recommendedName>
</protein>